<dbReference type="GO" id="GO:0005737">
    <property type="term" value="C:cytoplasm"/>
    <property type="evidence" value="ECO:0007669"/>
    <property type="project" value="InterPro"/>
</dbReference>
<organism evidence="7 8">
    <name type="scientific">Geodia barretti</name>
    <name type="common">Barrett's horny sponge</name>
    <dbReference type="NCBI Taxonomy" id="519541"/>
    <lineage>
        <taxon>Eukaryota</taxon>
        <taxon>Metazoa</taxon>
        <taxon>Porifera</taxon>
        <taxon>Demospongiae</taxon>
        <taxon>Heteroscleromorpha</taxon>
        <taxon>Tetractinellida</taxon>
        <taxon>Astrophorina</taxon>
        <taxon>Geodiidae</taxon>
        <taxon>Geodia</taxon>
    </lineage>
</organism>
<evidence type="ECO:0000256" key="4">
    <source>
        <dbReference type="ARBA" id="ARBA00022643"/>
    </source>
</evidence>
<dbReference type="InterPro" id="IPR005720">
    <property type="entry name" value="Dihydroorotate_DH_cat"/>
</dbReference>
<dbReference type="GO" id="GO:0009220">
    <property type="term" value="P:pyrimidine ribonucleotide biosynthetic process"/>
    <property type="evidence" value="ECO:0007669"/>
    <property type="project" value="TreeGrafter"/>
</dbReference>
<evidence type="ECO:0000313" key="8">
    <source>
        <dbReference type="Proteomes" id="UP001174909"/>
    </source>
</evidence>
<keyword evidence="8" id="KW-1185">Reference proteome</keyword>
<evidence type="ECO:0000256" key="2">
    <source>
        <dbReference type="ARBA" id="ARBA00004725"/>
    </source>
</evidence>
<proteinExistence type="predicted"/>
<comment type="pathway">
    <text evidence="2">Pyrimidine metabolism; UMP biosynthesis via de novo pathway.</text>
</comment>
<sequence>MPRAGNPAPRVIRYESDEALINSLGFPSKGVEYTASRLQQAEPLLNGTPVVASVSGRAPDEILRCHRRLEPLATAIEINISSPNTLGLRIFQQADTLRQLLAQINEQRRKPLFIKLPPYLETPSIGSEQKDMVFSLVEVCVEQGVEAITMVADIRAETGSGLAINACGGIFSGEDALAAIQAGATTVQILTSLIYRGPGIVRRINEQMLSLMDREHMPALTLLIRPNLLQSS</sequence>
<evidence type="ECO:0000256" key="1">
    <source>
        <dbReference type="ARBA" id="ARBA00001917"/>
    </source>
</evidence>
<gene>
    <name evidence="7" type="ORF">GBAR_LOCUS9726</name>
</gene>
<accession>A0AA35RR82</accession>
<keyword evidence="4" id="KW-0288">FMN</keyword>
<dbReference type="PANTHER" id="PTHR48109">
    <property type="entry name" value="DIHYDROOROTATE DEHYDROGENASE (QUINONE), MITOCHONDRIAL-RELATED"/>
    <property type="match status" value="1"/>
</dbReference>
<dbReference type="PANTHER" id="PTHR48109:SF4">
    <property type="entry name" value="DIHYDROOROTATE DEHYDROGENASE (QUINONE), MITOCHONDRIAL"/>
    <property type="match status" value="1"/>
</dbReference>
<evidence type="ECO:0000256" key="5">
    <source>
        <dbReference type="ARBA" id="ARBA00023002"/>
    </source>
</evidence>
<dbReference type="GO" id="GO:0006207">
    <property type="term" value="P:'de novo' pyrimidine nucleobase biosynthetic process"/>
    <property type="evidence" value="ECO:0007669"/>
    <property type="project" value="TreeGrafter"/>
</dbReference>
<dbReference type="AlphaFoldDB" id="A0AA35RR82"/>
<dbReference type="GO" id="GO:0004152">
    <property type="term" value="F:dihydroorotate dehydrogenase activity"/>
    <property type="evidence" value="ECO:0007669"/>
    <property type="project" value="TreeGrafter"/>
</dbReference>
<dbReference type="Proteomes" id="UP001174909">
    <property type="component" value="Unassembled WGS sequence"/>
</dbReference>
<evidence type="ECO:0000259" key="6">
    <source>
        <dbReference type="Pfam" id="PF01180"/>
    </source>
</evidence>
<name>A0AA35RR82_GEOBA</name>
<evidence type="ECO:0000256" key="3">
    <source>
        <dbReference type="ARBA" id="ARBA00022630"/>
    </source>
</evidence>
<comment type="cofactor">
    <cofactor evidence="1">
        <name>FMN</name>
        <dbReference type="ChEBI" id="CHEBI:58210"/>
    </cofactor>
</comment>
<reference evidence="7" key="1">
    <citation type="submission" date="2023-03" db="EMBL/GenBank/DDBJ databases">
        <authorList>
            <person name="Steffen K."/>
            <person name="Cardenas P."/>
        </authorList>
    </citation>
    <scope>NUCLEOTIDE SEQUENCE</scope>
</reference>
<feature type="domain" description="Dihydroorotate dehydrogenase catalytic" evidence="6">
    <location>
        <begin position="147"/>
        <end position="212"/>
    </location>
</feature>
<comment type="caution">
    <text evidence="7">The sequence shown here is derived from an EMBL/GenBank/DDBJ whole genome shotgun (WGS) entry which is preliminary data.</text>
</comment>
<dbReference type="InterPro" id="IPR013785">
    <property type="entry name" value="Aldolase_TIM"/>
</dbReference>
<dbReference type="Gene3D" id="3.20.20.70">
    <property type="entry name" value="Aldolase class I"/>
    <property type="match status" value="2"/>
</dbReference>
<dbReference type="EMBL" id="CASHTH010001466">
    <property type="protein sequence ID" value="CAI8015754.1"/>
    <property type="molecule type" value="Genomic_DNA"/>
</dbReference>
<dbReference type="Pfam" id="PF01180">
    <property type="entry name" value="DHO_dh"/>
    <property type="match status" value="2"/>
</dbReference>
<evidence type="ECO:0000313" key="7">
    <source>
        <dbReference type="EMBL" id="CAI8015754.1"/>
    </source>
</evidence>
<keyword evidence="5" id="KW-0560">Oxidoreductase</keyword>
<protein>
    <submittedName>
        <fullName evidence="7">Dihydroorotate dehydrogenase (Quinone)</fullName>
    </submittedName>
</protein>
<feature type="domain" description="Dihydroorotate dehydrogenase catalytic" evidence="6">
    <location>
        <begin position="2"/>
        <end position="121"/>
    </location>
</feature>
<dbReference type="InterPro" id="IPR050074">
    <property type="entry name" value="DHO_dehydrogenase"/>
</dbReference>
<dbReference type="SUPFAM" id="SSF51395">
    <property type="entry name" value="FMN-linked oxidoreductases"/>
    <property type="match status" value="1"/>
</dbReference>
<keyword evidence="3" id="KW-0285">Flavoprotein</keyword>